<comment type="caution">
    <text evidence="2">The sequence shown here is derived from an EMBL/GenBank/DDBJ whole genome shotgun (WGS) entry which is preliminary data.</text>
</comment>
<keyword evidence="1" id="KW-1133">Transmembrane helix</keyword>
<feature type="transmembrane region" description="Helical" evidence="1">
    <location>
        <begin position="76"/>
        <end position="92"/>
    </location>
</feature>
<name>A0ABQ8VDW6_9AGAR</name>
<dbReference type="EMBL" id="JANVFT010000048">
    <property type="protein sequence ID" value="KAJ4486974.1"/>
    <property type="molecule type" value="Genomic_DNA"/>
</dbReference>
<evidence type="ECO:0000313" key="2">
    <source>
        <dbReference type="EMBL" id="KAJ4486974.1"/>
    </source>
</evidence>
<protein>
    <recommendedName>
        <fullName evidence="4">Secreted protein</fullName>
    </recommendedName>
</protein>
<organism evidence="2 3">
    <name type="scientific">Lentinula lateritia</name>
    <dbReference type="NCBI Taxonomy" id="40482"/>
    <lineage>
        <taxon>Eukaryota</taxon>
        <taxon>Fungi</taxon>
        <taxon>Dikarya</taxon>
        <taxon>Basidiomycota</taxon>
        <taxon>Agaricomycotina</taxon>
        <taxon>Agaricomycetes</taxon>
        <taxon>Agaricomycetidae</taxon>
        <taxon>Agaricales</taxon>
        <taxon>Marasmiineae</taxon>
        <taxon>Omphalotaceae</taxon>
        <taxon>Lentinula</taxon>
    </lineage>
</organism>
<sequence>MRCSPLNCLVELLLASLICIPNNHPTRRCSSLAKALDVGRTTTRASFIIRFFFICLCNISLHSFRDTSFPLYPTPFLQHSSSTFVHFLLFLKRSMYCDTIER</sequence>
<keyword evidence="1" id="KW-0472">Membrane</keyword>
<gene>
    <name evidence="2" type="ORF">C8R41DRAFT_415712</name>
</gene>
<keyword evidence="3" id="KW-1185">Reference proteome</keyword>
<evidence type="ECO:0000256" key="1">
    <source>
        <dbReference type="SAM" id="Phobius"/>
    </source>
</evidence>
<evidence type="ECO:0000313" key="3">
    <source>
        <dbReference type="Proteomes" id="UP001150217"/>
    </source>
</evidence>
<dbReference type="Proteomes" id="UP001150217">
    <property type="component" value="Unassembled WGS sequence"/>
</dbReference>
<accession>A0ABQ8VDW6</accession>
<feature type="transmembrane region" description="Helical" evidence="1">
    <location>
        <begin position="47"/>
        <end position="64"/>
    </location>
</feature>
<keyword evidence="1" id="KW-0812">Transmembrane</keyword>
<reference evidence="2" key="1">
    <citation type="submission" date="2022-08" db="EMBL/GenBank/DDBJ databases">
        <title>A Global Phylogenomic Analysis of the Shiitake Genus Lentinula.</title>
        <authorList>
            <consortium name="DOE Joint Genome Institute"/>
            <person name="Sierra-Patev S."/>
            <person name="Min B."/>
            <person name="Naranjo-Ortiz M."/>
            <person name="Looney B."/>
            <person name="Konkel Z."/>
            <person name="Slot J.C."/>
            <person name="Sakamoto Y."/>
            <person name="Steenwyk J.L."/>
            <person name="Rokas A."/>
            <person name="Carro J."/>
            <person name="Camarero S."/>
            <person name="Ferreira P."/>
            <person name="Molpeceres G."/>
            <person name="Ruiz-Duenas F.J."/>
            <person name="Serrano A."/>
            <person name="Henrissat B."/>
            <person name="Drula E."/>
            <person name="Hughes K.W."/>
            <person name="Mata J.L."/>
            <person name="Ishikawa N.K."/>
            <person name="Vargas-Isla R."/>
            <person name="Ushijima S."/>
            <person name="Smith C.A."/>
            <person name="Ahrendt S."/>
            <person name="Andreopoulos W."/>
            <person name="He G."/>
            <person name="Labutti K."/>
            <person name="Lipzen A."/>
            <person name="Ng V."/>
            <person name="Riley R."/>
            <person name="Sandor L."/>
            <person name="Barry K."/>
            <person name="Martinez A.T."/>
            <person name="Xiao Y."/>
            <person name="Gibbons J.G."/>
            <person name="Terashima K."/>
            <person name="Grigoriev I.V."/>
            <person name="Hibbett D.S."/>
        </authorList>
    </citation>
    <scope>NUCLEOTIDE SEQUENCE</scope>
    <source>
        <strain evidence="2">RHP3577 ss4</strain>
    </source>
</reference>
<evidence type="ECO:0008006" key="4">
    <source>
        <dbReference type="Google" id="ProtNLM"/>
    </source>
</evidence>
<proteinExistence type="predicted"/>